<dbReference type="Proteomes" id="UP000192756">
    <property type="component" value="Unassembled WGS sequence"/>
</dbReference>
<dbReference type="RefSeq" id="WP_084239982.1">
    <property type="nucleotide sequence ID" value="NZ_FWXT01000002.1"/>
</dbReference>
<dbReference type="AlphaFoldDB" id="A0A1W2CRE6"/>
<dbReference type="OrthoDB" id="1446755at2"/>
<name>A0A1W2CRE6_9SPHI</name>
<evidence type="ECO:0000313" key="3">
    <source>
        <dbReference type="Proteomes" id="UP000192756"/>
    </source>
</evidence>
<evidence type="ECO:0000313" key="2">
    <source>
        <dbReference type="EMBL" id="SMC87779.1"/>
    </source>
</evidence>
<feature type="compositionally biased region" description="Acidic residues" evidence="1">
    <location>
        <begin position="39"/>
        <end position="52"/>
    </location>
</feature>
<evidence type="ECO:0000256" key="1">
    <source>
        <dbReference type="SAM" id="MobiDB-lite"/>
    </source>
</evidence>
<organism evidence="2 3">
    <name type="scientific">Pedobacter africanus</name>
    <dbReference type="NCBI Taxonomy" id="151894"/>
    <lineage>
        <taxon>Bacteria</taxon>
        <taxon>Pseudomonadati</taxon>
        <taxon>Bacteroidota</taxon>
        <taxon>Sphingobacteriia</taxon>
        <taxon>Sphingobacteriales</taxon>
        <taxon>Sphingobacteriaceae</taxon>
        <taxon>Pedobacter</taxon>
    </lineage>
</organism>
<keyword evidence="3" id="KW-1185">Reference proteome</keyword>
<gene>
    <name evidence="2" type="ORF">SAMN04488524_3183</name>
</gene>
<proteinExistence type="predicted"/>
<reference evidence="3" key="1">
    <citation type="submission" date="2017-04" db="EMBL/GenBank/DDBJ databases">
        <authorList>
            <person name="Varghese N."/>
            <person name="Submissions S."/>
        </authorList>
    </citation>
    <scope>NUCLEOTIDE SEQUENCE [LARGE SCALE GENOMIC DNA]</scope>
    <source>
        <strain evidence="3">DSM 12126</strain>
    </source>
</reference>
<feature type="region of interest" description="Disordered" evidence="1">
    <location>
        <begin position="32"/>
        <end position="54"/>
    </location>
</feature>
<protein>
    <submittedName>
        <fullName evidence="2">Uncharacterized protein</fullName>
    </submittedName>
</protein>
<dbReference type="STRING" id="151894.SAMN04488524_3183"/>
<accession>A0A1W2CRE6</accession>
<sequence length="277" mass="30435">MGTTQRIVPGITGQPNWGSLNNAITRIAKTVEEEHESGQEAEDGQEQQEVAEEDAKKYQRIINRRKANLRSSLNNLVRTGGGASNISKGGSASMGRAGRATATKFTTVFTDIKEKGLDQTLTDLGFDLQGKSYESVMDFLLIYCSSGDAGMDETAANKAFSELTEIIAEQTGEDLDAFEAYISQNVDGEGLTELLCTFLGLYIFEHLSQRFQEKITQAKGEEISKETFRIIKEDILAQVKLLDDEKKVSNIDWRGPEGSAAIEEIFESILTIISDGN</sequence>
<dbReference type="EMBL" id="FWXT01000002">
    <property type="protein sequence ID" value="SMC87779.1"/>
    <property type="molecule type" value="Genomic_DNA"/>
</dbReference>